<protein>
    <recommendedName>
        <fullName evidence="8">Distal membrane arm assembly complex 2-like protein</fullName>
    </recommendedName>
</protein>
<proteinExistence type="predicted"/>
<dbReference type="PANTHER" id="PTHR13318">
    <property type="entry name" value="PARTNER OF PAIRED, ISOFORM B-RELATED"/>
    <property type="match status" value="1"/>
</dbReference>
<comment type="caution">
    <text evidence="6">The sequence shown here is derived from an EMBL/GenBank/DDBJ whole genome shotgun (WGS) entry which is preliminary data.</text>
</comment>
<dbReference type="InterPro" id="IPR057207">
    <property type="entry name" value="FBXL15_LRR"/>
</dbReference>
<gene>
    <name evidence="6" type="ORF">VaNZ11_015655</name>
</gene>
<dbReference type="EMBL" id="BSDZ01000094">
    <property type="protein sequence ID" value="GLI70788.1"/>
    <property type="molecule type" value="Genomic_DNA"/>
</dbReference>
<evidence type="ECO:0000256" key="3">
    <source>
        <dbReference type="SAM" id="MobiDB-lite"/>
    </source>
</evidence>
<dbReference type="InterPro" id="IPR006553">
    <property type="entry name" value="Leu-rich_rpt_Cys-con_subtyp"/>
</dbReference>
<evidence type="ECO:0000259" key="5">
    <source>
        <dbReference type="Pfam" id="PF25372"/>
    </source>
</evidence>
<comment type="subcellular location">
    <subcellularLocation>
        <location evidence="1">Cytoplasm</location>
        <location evidence="1">Cytoskeleton</location>
        <location evidence="1">Cilium axoneme</location>
    </subcellularLocation>
</comment>
<dbReference type="Proteomes" id="UP001165090">
    <property type="component" value="Unassembled WGS sequence"/>
</dbReference>
<dbReference type="SMART" id="SM00368">
    <property type="entry name" value="LRR_RI"/>
    <property type="match status" value="5"/>
</dbReference>
<dbReference type="InterPro" id="IPR055414">
    <property type="entry name" value="LRR_R13L4/SHOC2-like"/>
</dbReference>
<dbReference type="Pfam" id="PF25372">
    <property type="entry name" value="DUF7885"/>
    <property type="match status" value="1"/>
</dbReference>
<evidence type="ECO:0000256" key="2">
    <source>
        <dbReference type="ARBA" id="ARBA00022737"/>
    </source>
</evidence>
<feature type="domain" description="F-box/LRR-repeat protein 15-like leucin rich repeat" evidence="5">
    <location>
        <begin position="502"/>
        <end position="651"/>
    </location>
</feature>
<feature type="region of interest" description="Disordered" evidence="3">
    <location>
        <begin position="401"/>
        <end position="439"/>
    </location>
</feature>
<dbReference type="SUPFAM" id="SSF52047">
    <property type="entry name" value="RNI-like"/>
    <property type="match status" value="1"/>
</dbReference>
<keyword evidence="7" id="KW-1185">Reference proteome</keyword>
<evidence type="ECO:0008006" key="8">
    <source>
        <dbReference type="Google" id="ProtNLM"/>
    </source>
</evidence>
<feature type="domain" description="Disease resistance R13L4/SHOC-2-like LRR" evidence="4">
    <location>
        <begin position="127"/>
        <end position="382"/>
    </location>
</feature>
<dbReference type="InterPro" id="IPR032675">
    <property type="entry name" value="LRR_dom_sf"/>
</dbReference>
<accession>A0ABQ5SLA8</accession>
<dbReference type="SMART" id="SM00367">
    <property type="entry name" value="LRR_CC"/>
    <property type="match status" value="9"/>
</dbReference>
<evidence type="ECO:0000259" key="4">
    <source>
        <dbReference type="Pfam" id="PF23598"/>
    </source>
</evidence>
<name>A0ABQ5SLA8_9CHLO</name>
<feature type="compositionally biased region" description="Polar residues" evidence="3">
    <location>
        <begin position="422"/>
        <end position="434"/>
    </location>
</feature>
<dbReference type="Pfam" id="PF23598">
    <property type="entry name" value="LRR_14"/>
    <property type="match status" value="1"/>
</dbReference>
<reference evidence="6 7" key="1">
    <citation type="journal article" date="2023" name="IScience">
        <title>Expanded male sex-determining region conserved during the evolution of homothallism in the green alga Volvox.</title>
        <authorList>
            <person name="Yamamoto K."/>
            <person name="Matsuzaki R."/>
            <person name="Mahakham W."/>
            <person name="Heman W."/>
            <person name="Sekimoto H."/>
            <person name="Kawachi M."/>
            <person name="Minakuchi Y."/>
            <person name="Toyoda A."/>
            <person name="Nozaki H."/>
        </authorList>
    </citation>
    <scope>NUCLEOTIDE SEQUENCE [LARGE SCALE GENOMIC DNA]</scope>
    <source>
        <strain evidence="6 7">NIES-4468</strain>
    </source>
</reference>
<organism evidence="6 7">
    <name type="scientific">Volvox africanus</name>
    <dbReference type="NCBI Taxonomy" id="51714"/>
    <lineage>
        <taxon>Eukaryota</taxon>
        <taxon>Viridiplantae</taxon>
        <taxon>Chlorophyta</taxon>
        <taxon>core chlorophytes</taxon>
        <taxon>Chlorophyceae</taxon>
        <taxon>CS clade</taxon>
        <taxon>Chlamydomonadales</taxon>
        <taxon>Volvocaceae</taxon>
        <taxon>Volvox</taxon>
    </lineage>
</organism>
<evidence type="ECO:0000256" key="1">
    <source>
        <dbReference type="ARBA" id="ARBA00004430"/>
    </source>
</evidence>
<dbReference type="SUPFAM" id="SSF52058">
    <property type="entry name" value="L domain-like"/>
    <property type="match status" value="1"/>
</dbReference>
<evidence type="ECO:0000313" key="7">
    <source>
        <dbReference type="Proteomes" id="UP001165090"/>
    </source>
</evidence>
<dbReference type="Gene3D" id="3.80.10.10">
    <property type="entry name" value="Ribonuclease Inhibitor"/>
    <property type="match status" value="4"/>
</dbReference>
<keyword evidence="2" id="KW-0677">Repeat</keyword>
<sequence length="692" mass="73244">MGNICLRGKKRAADNADIQARIEYHVPAPRIWCQKNPKDLAMRPRDTLQDLCIAAVASAWNSLPSSSLEALPADLLQRVFDELVATGRFALNDLGRFKELDLDTVVLVGRADVKNERLRSLDRCFRLRSLDVSGCSQVGDLGVAALRRHCGLRHLKLNQCVAITDAALQHLKGLTCLLELELRECELITGAGLMHLGGLTQLRHLDLDQCRRIKGGLQHLTGLRNLVSLRLGWCSFLTDLEVAWLRCLNALRELRLAYTQVGDEGLAHLVTLTCLTHLDLGGCTSLTDAAASSIQQLTALQVLSLHNCIQFGNAGLAVLVAAPLPSLASLTLSYTAVTTTGLSGLSALSSLTQLSLDSCSVGDAACRVLRRLPCLASLDLSETLVGDGGLDALTVPLTGQQQGLQLAPPPPAPPTPPHTNHRTINQGGRYNPHNQEPIPAATANGVAAAAAGSSSTAVSATRASPFYSVSTGAFVPYTGCSRCSSGGCVGAAAPGPASGPPTSLTHLKLTYTKVTDEGLSKLSLLVGLQHLDLDSGTITDAGLRHVTALSALTSLDLFSCRVSDAGAWLLGNSAHLNNLRTLECCGGLLTDLGAVHLARLTALTCLNLSQNPRLGDAGVQSLAGSLVDLQELSLNHTSITSACLRDLAALSWLRYLSICNTRVSDSSVARMRSRAHADLIIKHSPSLSLTRL</sequence>
<evidence type="ECO:0000313" key="6">
    <source>
        <dbReference type="EMBL" id="GLI70788.1"/>
    </source>
</evidence>
<feature type="compositionally biased region" description="Pro residues" evidence="3">
    <location>
        <begin position="407"/>
        <end position="417"/>
    </location>
</feature>